<evidence type="ECO:0000313" key="1">
    <source>
        <dbReference type="EMBL" id="RAK84794.1"/>
    </source>
</evidence>
<evidence type="ECO:0000313" key="2">
    <source>
        <dbReference type="Proteomes" id="UP000249748"/>
    </source>
</evidence>
<reference evidence="1" key="1">
    <citation type="submission" date="2018-02" db="EMBL/GenBank/DDBJ databases">
        <title>The genomes of Aspergillus section Nigri reveals drivers in fungal speciation.</title>
        <authorList>
            <consortium name="DOE Joint Genome Institute"/>
            <person name="Vesth T.C."/>
            <person name="Nybo J."/>
            <person name="Theobald S."/>
            <person name="Brandl J."/>
            <person name="Frisvad J.C."/>
            <person name="Nielsen K.F."/>
            <person name="Lyhne E.K."/>
            <person name="Kogle M.E."/>
            <person name="Kuo A."/>
            <person name="Riley R."/>
            <person name="Clum A."/>
            <person name="Nolan M."/>
            <person name="Lipzen A."/>
            <person name="Salamov A."/>
            <person name="Henrissat B."/>
            <person name="Wiebenga A."/>
            <person name="De vries R.P."/>
            <person name="Grigoriev I.V."/>
            <person name="Mortensen U.H."/>
            <person name="Andersen M.R."/>
            <person name="Baker S.E."/>
        </authorList>
    </citation>
    <scope>NUCLEOTIDE SEQUENCE</scope>
    <source>
        <strain evidence="1">CBS 115574</strain>
    </source>
</reference>
<dbReference type="EMBL" id="KZ824571">
    <property type="protein sequence ID" value="RAK84794.1"/>
    <property type="molecule type" value="Genomic_DNA"/>
</dbReference>
<proteinExistence type="predicted"/>
<organism evidence="1 2">
    <name type="scientific">Aspergillus costaricaensis CBS 115574</name>
    <dbReference type="NCBI Taxonomy" id="1448317"/>
    <lineage>
        <taxon>Eukaryota</taxon>
        <taxon>Fungi</taxon>
        <taxon>Dikarya</taxon>
        <taxon>Ascomycota</taxon>
        <taxon>Pezizomycotina</taxon>
        <taxon>Eurotiomycetes</taxon>
        <taxon>Eurotiomycetidae</taxon>
        <taxon>Eurotiales</taxon>
        <taxon>Aspergillaceae</taxon>
        <taxon>Aspergillus</taxon>
        <taxon>Aspergillus subgen. Circumdati</taxon>
    </lineage>
</organism>
<sequence>MPLTMDCFVEVEMETKTKTTTTVNASRNERPPFPYHKFARVRNPRLKITRHRPGGAVKIRPSTFFLQSGIGIKK</sequence>
<dbReference type="Proteomes" id="UP000249748">
    <property type="component" value="Unassembled WGS sequence"/>
</dbReference>
<keyword evidence="2" id="KW-1185">Reference proteome</keyword>
<protein>
    <submittedName>
        <fullName evidence="1">Uncharacterized protein</fullName>
    </submittedName>
</protein>
<name>A0ACD1I411_9EURO</name>
<accession>A0ACD1I411</accession>
<gene>
    <name evidence="1" type="ORF">BO79DRAFT_51466</name>
</gene>